<feature type="non-terminal residue" evidence="2">
    <location>
        <position position="1"/>
    </location>
</feature>
<name>A0A816A114_9BILA</name>
<proteinExistence type="predicted"/>
<dbReference type="EMBL" id="CAJNOQ010033464">
    <property type="protein sequence ID" value="CAF1590160.1"/>
    <property type="molecule type" value="Genomic_DNA"/>
</dbReference>
<feature type="compositionally biased region" description="Polar residues" evidence="1">
    <location>
        <begin position="1"/>
        <end position="11"/>
    </location>
</feature>
<feature type="region of interest" description="Disordered" evidence="1">
    <location>
        <begin position="1"/>
        <end position="34"/>
    </location>
</feature>
<dbReference type="AlphaFoldDB" id="A0A816A114"/>
<protein>
    <submittedName>
        <fullName evidence="2">Uncharacterized protein</fullName>
    </submittedName>
</protein>
<feature type="compositionally biased region" description="Gly residues" evidence="1">
    <location>
        <begin position="25"/>
        <end position="34"/>
    </location>
</feature>
<gene>
    <name evidence="2" type="ORF">GPM918_LOCUS41698</name>
    <name evidence="3" type="ORF">SRO942_LOCUS42796</name>
</gene>
<evidence type="ECO:0000256" key="1">
    <source>
        <dbReference type="SAM" id="MobiDB-lite"/>
    </source>
</evidence>
<dbReference type="Proteomes" id="UP000681722">
    <property type="component" value="Unassembled WGS sequence"/>
</dbReference>
<organism evidence="2 4">
    <name type="scientific">Didymodactylos carnosus</name>
    <dbReference type="NCBI Taxonomy" id="1234261"/>
    <lineage>
        <taxon>Eukaryota</taxon>
        <taxon>Metazoa</taxon>
        <taxon>Spiralia</taxon>
        <taxon>Gnathifera</taxon>
        <taxon>Rotifera</taxon>
        <taxon>Eurotatoria</taxon>
        <taxon>Bdelloidea</taxon>
        <taxon>Philodinida</taxon>
        <taxon>Philodinidae</taxon>
        <taxon>Didymodactylos</taxon>
    </lineage>
</organism>
<dbReference type="Proteomes" id="UP000663829">
    <property type="component" value="Unassembled WGS sequence"/>
</dbReference>
<sequence>EHKTPSNTIVQQPRMEQRENFPKGLSGGGVCFDW</sequence>
<evidence type="ECO:0000313" key="2">
    <source>
        <dbReference type="EMBL" id="CAF1590160.1"/>
    </source>
</evidence>
<accession>A0A816A114</accession>
<reference evidence="2" key="1">
    <citation type="submission" date="2021-02" db="EMBL/GenBank/DDBJ databases">
        <authorList>
            <person name="Nowell W R."/>
        </authorList>
    </citation>
    <scope>NUCLEOTIDE SEQUENCE</scope>
</reference>
<dbReference type="EMBL" id="CAJOBC010099606">
    <property type="protein sequence ID" value="CAF4461758.1"/>
    <property type="molecule type" value="Genomic_DNA"/>
</dbReference>
<evidence type="ECO:0000313" key="3">
    <source>
        <dbReference type="EMBL" id="CAF4461758.1"/>
    </source>
</evidence>
<dbReference type="OrthoDB" id="10045276at2759"/>
<comment type="caution">
    <text evidence="2">The sequence shown here is derived from an EMBL/GenBank/DDBJ whole genome shotgun (WGS) entry which is preliminary data.</text>
</comment>
<evidence type="ECO:0000313" key="4">
    <source>
        <dbReference type="Proteomes" id="UP000663829"/>
    </source>
</evidence>
<keyword evidence="4" id="KW-1185">Reference proteome</keyword>